<keyword evidence="2" id="KW-1185">Reference proteome</keyword>
<dbReference type="AlphaFoldDB" id="A0A9N8HI56"/>
<evidence type="ECO:0000313" key="1">
    <source>
        <dbReference type="EMBL" id="CAB9511378.1"/>
    </source>
</evidence>
<accession>A0A9N8HI56</accession>
<dbReference type="Proteomes" id="UP001153069">
    <property type="component" value="Unassembled WGS sequence"/>
</dbReference>
<gene>
    <name evidence="1" type="ORF">SEMRO_482_G151780.1</name>
</gene>
<sequence>MMTPDEYSRRFLEQQALQPAERNATRGLCGRFLKGIKTEHFQVLSDEPGKLLSWVCSGEMLGGLLGLSPVAAMYSIGFRLDWVQCRLEDGTQFKLVVFPAADARGVVVTWEALWTLIAQSYGKEIDEAVTPFKQQLEDLDTTSGYASVLESGDTITQISNLSVAEKHKHPGFLSATKFLDIPKDERTLYHARGFLDHAVGCNHRFTGTGKSPDGDVEMMTFNKSISDIPGANMIPLQVTKSDLASFRASLKEKSKESGGST</sequence>
<name>A0A9N8HI56_9STRA</name>
<dbReference type="EMBL" id="CAICTM010000481">
    <property type="protein sequence ID" value="CAB9511378.1"/>
    <property type="molecule type" value="Genomic_DNA"/>
</dbReference>
<organism evidence="1 2">
    <name type="scientific">Seminavis robusta</name>
    <dbReference type="NCBI Taxonomy" id="568900"/>
    <lineage>
        <taxon>Eukaryota</taxon>
        <taxon>Sar</taxon>
        <taxon>Stramenopiles</taxon>
        <taxon>Ochrophyta</taxon>
        <taxon>Bacillariophyta</taxon>
        <taxon>Bacillariophyceae</taxon>
        <taxon>Bacillariophycidae</taxon>
        <taxon>Naviculales</taxon>
        <taxon>Naviculaceae</taxon>
        <taxon>Seminavis</taxon>
    </lineage>
</organism>
<evidence type="ECO:0000313" key="2">
    <source>
        <dbReference type="Proteomes" id="UP001153069"/>
    </source>
</evidence>
<dbReference type="OrthoDB" id="2137760at2759"/>
<proteinExistence type="predicted"/>
<reference evidence="1" key="1">
    <citation type="submission" date="2020-06" db="EMBL/GenBank/DDBJ databases">
        <authorList>
            <consortium name="Plant Systems Biology data submission"/>
        </authorList>
    </citation>
    <scope>NUCLEOTIDE SEQUENCE</scope>
    <source>
        <strain evidence="1">D6</strain>
    </source>
</reference>
<protein>
    <submittedName>
        <fullName evidence="1">Uncharacterized protein</fullName>
    </submittedName>
</protein>
<comment type="caution">
    <text evidence="1">The sequence shown here is derived from an EMBL/GenBank/DDBJ whole genome shotgun (WGS) entry which is preliminary data.</text>
</comment>